<evidence type="ECO:0000313" key="1">
    <source>
        <dbReference type="EMBL" id="KZM26161.1"/>
    </source>
</evidence>
<protein>
    <submittedName>
        <fullName evidence="1">Uncharacterized protein</fullName>
    </submittedName>
</protein>
<reference evidence="1 2" key="1">
    <citation type="journal article" date="2016" name="Sci. Rep.">
        <title>Draft genome sequencing and secretome analysis of fungal phytopathogen Ascochyta rabiei provides insight into the necrotrophic effector repertoire.</title>
        <authorList>
            <person name="Verma S."/>
            <person name="Gazara R.K."/>
            <person name="Nizam S."/>
            <person name="Parween S."/>
            <person name="Chattopadhyay D."/>
            <person name="Verma P.K."/>
        </authorList>
    </citation>
    <scope>NUCLEOTIDE SEQUENCE [LARGE SCALE GENOMIC DNA]</scope>
    <source>
        <strain evidence="1 2">ArDII</strain>
    </source>
</reference>
<dbReference type="Proteomes" id="UP000076837">
    <property type="component" value="Unassembled WGS sequence"/>
</dbReference>
<comment type="caution">
    <text evidence="1">The sequence shown here is derived from an EMBL/GenBank/DDBJ whole genome shotgun (WGS) entry which is preliminary data.</text>
</comment>
<proteinExistence type="predicted"/>
<dbReference type="AlphaFoldDB" id="A0A163J5Q0"/>
<keyword evidence="2" id="KW-1185">Reference proteome</keyword>
<dbReference type="EMBL" id="JYNV01000113">
    <property type="protein sequence ID" value="KZM26161.1"/>
    <property type="molecule type" value="Genomic_DNA"/>
</dbReference>
<accession>A0A163J5Q0</accession>
<gene>
    <name evidence="1" type="ORF">ST47_g2716</name>
</gene>
<evidence type="ECO:0000313" key="2">
    <source>
        <dbReference type="Proteomes" id="UP000076837"/>
    </source>
</evidence>
<organism evidence="1 2">
    <name type="scientific">Didymella rabiei</name>
    <name type="common">Chickpea ascochyta blight fungus</name>
    <name type="synonym">Mycosphaerella rabiei</name>
    <dbReference type="NCBI Taxonomy" id="5454"/>
    <lineage>
        <taxon>Eukaryota</taxon>
        <taxon>Fungi</taxon>
        <taxon>Dikarya</taxon>
        <taxon>Ascomycota</taxon>
        <taxon>Pezizomycotina</taxon>
        <taxon>Dothideomycetes</taxon>
        <taxon>Pleosporomycetidae</taxon>
        <taxon>Pleosporales</taxon>
        <taxon>Pleosporineae</taxon>
        <taxon>Didymellaceae</taxon>
        <taxon>Ascochyta</taxon>
    </lineage>
</organism>
<dbReference type="OrthoDB" id="3776715at2759"/>
<sequence length="364" mass="40276">MQIQSSSPSGIGKALQQLDGKLEANSIVYAGEARHMPLLGSFDLTVSEARMFAHLDLGPDGATETTPDSSVKGIGVPKRRDTVSTFNNDLRNFCTGQPPKQSFLAPGGRTPPRFRMSRRSTLADKPELDSLLKTVMITYKGKEFLPLDENTVHRLSQYLNGSKPLAPTCLFTRLMITSDANKIRADRFVATLEQVGVYCKHLAIISPFHAIEFGNVFACEVDTLESGSDWERILQCFPNLQTVIFEYPAGEPTILTRDTFYALNCALANSTTLKKIEKVQLDVPPRVLFDYHCDYHYGQRQCHGPSPHAFSATSLPLTMVGSDMVYADDVEASDLLDVDVVFGKVETTDEVDAINKFKTETIPL</sequence>
<name>A0A163J5Q0_DIDRA</name>